<dbReference type="Proteomes" id="UP000276834">
    <property type="component" value="Unassembled WGS sequence"/>
</dbReference>
<comment type="caution">
    <text evidence="1">The sequence shown here is derived from an EMBL/GenBank/DDBJ whole genome shotgun (WGS) entry which is preliminary data.</text>
</comment>
<dbReference type="AlphaFoldDB" id="A0A3L8Q4H0"/>
<dbReference type="EMBL" id="QUSF01009645">
    <property type="protein sequence ID" value="RLV62220.1"/>
    <property type="molecule type" value="Genomic_DNA"/>
</dbReference>
<protein>
    <submittedName>
        <fullName evidence="1">Uncharacterized protein</fullName>
    </submittedName>
</protein>
<proteinExistence type="predicted"/>
<name>A0A3L8Q4H0_CHLGU</name>
<reference evidence="1 2" key="1">
    <citation type="journal article" date="2018" name="Proc. R. Soc. B">
        <title>A non-coding region near Follistatin controls head colour polymorphism in the Gouldian finch.</title>
        <authorList>
            <person name="Toomey M.B."/>
            <person name="Marques C.I."/>
            <person name="Andrade P."/>
            <person name="Araujo P.M."/>
            <person name="Sabatino S."/>
            <person name="Gazda M.A."/>
            <person name="Afonso S."/>
            <person name="Lopes R.J."/>
            <person name="Corbo J.C."/>
            <person name="Carneiro M."/>
        </authorList>
    </citation>
    <scope>NUCLEOTIDE SEQUENCE [LARGE SCALE GENOMIC DNA]</scope>
    <source>
        <strain evidence="1">Red01</strain>
        <tissue evidence="1">Muscle</tissue>
    </source>
</reference>
<organism evidence="1 2">
    <name type="scientific">Chloebia gouldiae</name>
    <name type="common">Gouldian finch</name>
    <name type="synonym">Erythrura gouldiae</name>
    <dbReference type="NCBI Taxonomy" id="44316"/>
    <lineage>
        <taxon>Eukaryota</taxon>
        <taxon>Metazoa</taxon>
        <taxon>Chordata</taxon>
        <taxon>Craniata</taxon>
        <taxon>Vertebrata</taxon>
        <taxon>Euteleostomi</taxon>
        <taxon>Archelosauria</taxon>
        <taxon>Archosauria</taxon>
        <taxon>Dinosauria</taxon>
        <taxon>Saurischia</taxon>
        <taxon>Theropoda</taxon>
        <taxon>Coelurosauria</taxon>
        <taxon>Aves</taxon>
        <taxon>Neognathae</taxon>
        <taxon>Neoaves</taxon>
        <taxon>Telluraves</taxon>
        <taxon>Australaves</taxon>
        <taxon>Passeriformes</taxon>
        <taxon>Passeroidea</taxon>
        <taxon>Passeridae</taxon>
        <taxon>Chloebia</taxon>
    </lineage>
</organism>
<gene>
    <name evidence="1" type="ORF">DV515_00019542</name>
</gene>
<keyword evidence="2" id="KW-1185">Reference proteome</keyword>
<evidence type="ECO:0000313" key="2">
    <source>
        <dbReference type="Proteomes" id="UP000276834"/>
    </source>
</evidence>
<dbReference type="OrthoDB" id="9397715at2759"/>
<evidence type="ECO:0000313" key="1">
    <source>
        <dbReference type="EMBL" id="RLV62220.1"/>
    </source>
</evidence>
<accession>A0A3L8Q4H0</accession>
<sequence>VCPGVPRCAQGGVRRGTGTPGTPIMAQVTLPGVSMFIHLYPAAPGAPSSPQVHPGAPRCAQVRLEWGPGAPRHPQVCPGVPR</sequence>
<feature type="non-terminal residue" evidence="1">
    <location>
        <position position="1"/>
    </location>
</feature>